<dbReference type="InterPro" id="IPR010753">
    <property type="entry name" value="DUF1330"/>
</dbReference>
<evidence type="ECO:0000313" key="2">
    <source>
        <dbReference type="EMBL" id="VAW17368.1"/>
    </source>
</evidence>
<feature type="domain" description="DUF1330" evidence="1">
    <location>
        <begin position="2"/>
        <end position="47"/>
    </location>
</feature>
<dbReference type="Gene3D" id="3.30.70.100">
    <property type="match status" value="1"/>
</dbReference>
<accession>A0A3B0THF8</accession>
<dbReference type="AlphaFoldDB" id="A0A3B0THF8"/>
<dbReference type="SUPFAM" id="SSF54909">
    <property type="entry name" value="Dimeric alpha+beta barrel"/>
    <property type="match status" value="1"/>
</dbReference>
<protein>
    <recommendedName>
        <fullName evidence="1">DUF1330 domain-containing protein</fullName>
    </recommendedName>
</protein>
<evidence type="ECO:0000259" key="1">
    <source>
        <dbReference type="Pfam" id="PF07045"/>
    </source>
</evidence>
<feature type="non-terminal residue" evidence="2">
    <location>
        <position position="49"/>
    </location>
</feature>
<dbReference type="Pfam" id="PF07045">
    <property type="entry name" value="DUF1330"/>
    <property type="match status" value="1"/>
</dbReference>
<proteinExistence type="predicted"/>
<name>A0A3B0THF8_9ZZZZ</name>
<reference evidence="2" key="1">
    <citation type="submission" date="2018-06" db="EMBL/GenBank/DDBJ databases">
        <authorList>
            <person name="Zhirakovskaya E."/>
        </authorList>
    </citation>
    <scope>NUCLEOTIDE SEQUENCE</scope>
</reference>
<organism evidence="2">
    <name type="scientific">hydrothermal vent metagenome</name>
    <dbReference type="NCBI Taxonomy" id="652676"/>
    <lineage>
        <taxon>unclassified sequences</taxon>
        <taxon>metagenomes</taxon>
        <taxon>ecological metagenomes</taxon>
    </lineage>
</organism>
<gene>
    <name evidence="2" type="ORF">MNBD_ALPHA11-765</name>
</gene>
<sequence length="49" mass="5264">MSAFFVASSRIKDPEKLMEYAKKAMPTIVAFEGKLLAKGKAAETLSGSN</sequence>
<dbReference type="InterPro" id="IPR011008">
    <property type="entry name" value="Dimeric_a/b-barrel"/>
</dbReference>
<dbReference type="EMBL" id="UOEQ01000134">
    <property type="protein sequence ID" value="VAW17368.1"/>
    <property type="molecule type" value="Genomic_DNA"/>
</dbReference>